<keyword evidence="1" id="KW-0862">Zinc</keyword>
<keyword evidence="1" id="KW-0863">Zinc-finger</keyword>
<name>A0A565BTH0_9BRAS</name>
<dbReference type="EMBL" id="CABITT030000005">
    <property type="protein sequence ID" value="VVB04687.1"/>
    <property type="molecule type" value="Genomic_DNA"/>
</dbReference>
<dbReference type="OrthoDB" id="1112175at2759"/>
<dbReference type="GO" id="GO:0003676">
    <property type="term" value="F:nucleic acid binding"/>
    <property type="evidence" value="ECO:0007669"/>
    <property type="project" value="InterPro"/>
</dbReference>
<dbReference type="InterPro" id="IPR001878">
    <property type="entry name" value="Znf_CCHC"/>
</dbReference>
<accession>A0A565BTH0</accession>
<organism evidence="4 5">
    <name type="scientific">Arabis nemorensis</name>
    <dbReference type="NCBI Taxonomy" id="586526"/>
    <lineage>
        <taxon>Eukaryota</taxon>
        <taxon>Viridiplantae</taxon>
        <taxon>Streptophyta</taxon>
        <taxon>Embryophyta</taxon>
        <taxon>Tracheophyta</taxon>
        <taxon>Spermatophyta</taxon>
        <taxon>Magnoliopsida</taxon>
        <taxon>eudicotyledons</taxon>
        <taxon>Gunneridae</taxon>
        <taxon>Pentapetalae</taxon>
        <taxon>rosids</taxon>
        <taxon>malvids</taxon>
        <taxon>Brassicales</taxon>
        <taxon>Brassicaceae</taxon>
        <taxon>Arabideae</taxon>
        <taxon>Arabis</taxon>
    </lineage>
</organism>
<proteinExistence type="predicted"/>
<keyword evidence="1" id="KW-0479">Metal-binding</keyword>
<dbReference type="SUPFAM" id="SSF57756">
    <property type="entry name" value="Retrovirus zinc finger-like domains"/>
    <property type="match status" value="1"/>
</dbReference>
<feature type="compositionally biased region" description="Basic and acidic residues" evidence="2">
    <location>
        <begin position="1"/>
        <end position="23"/>
    </location>
</feature>
<dbReference type="Proteomes" id="UP000489600">
    <property type="component" value="Unassembled WGS sequence"/>
</dbReference>
<sequence>MEGKPGFDYNRNRDRDEKEERPEAVGFAVQTGNKGRFGPPQYRERDVTCSHCGKYGHELSDCFQIKGYPEWWGERGRNFGEKRGKNFGGRGGGARGRFGRGGGIVESSGRGREGMMARANVAHLHPEDHETHQHVEKGDMIVVLFHN</sequence>
<reference evidence="4" key="1">
    <citation type="submission" date="2019-07" db="EMBL/GenBank/DDBJ databases">
        <authorList>
            <person name="Dittberner H."/>
        </authorList>
    </citation>
    <scope>NUCLEOTIDE SEQUENCE [LARGE SCALE GENOMIC DNA]</scope>
</reference>
<dbReference type="PROSITE" id="PS50158">
    <property type="entry name" value="ZF_CCHC"/>
    <property type="match status" value="1"/>
</dbReference>
<protein>
    <recommendedName>
        <fullName evidence="3">CCHC-type domain-containing protein</fullName>
    </recommendedName>
</protein>
<evidence type="ECO:0000256" key="2">
    <source>
        <dbReference type="SAM" id="MobiDB-lite"/>
    </source>
</evidence>
<evidence type="ECO:0000313" key="4">
    <source>
        <dbReference type="EMBL" id="VVB04687.1"/>
    </source>
</evidence>
<comment type="caution">
    <text evidence="4">The sequence shown here is derived from an EMBL/GenBank/DDBJ whole genome shotgun (WGS) entry which is preliminary data.</text>
</comment>
<dbReference type="AlphaFoldDB" id="A0A565BTH0"/>
<feature type="compositionally biased region" description="Gly residues" evidence="2">
    <location>
        <begin position="86"/>
        <end position="104"/>
    </location>
</feature>
<feature type="region of interest" description="Disordered" evidence="2">
    <location>
        <begin position="1"/>
        <end position="43"/>
    </location>
</feature>
<keyword evidence="5" id="KW-1185">Reference proteome</keyword>
<evidence type="ECO:0000259" key="3">
    <source>
        <dbReference type="PROSITE" id="PS50158"/>
    </source>
</evidence>
<dbReference type="GO" id="GO:0008270">
    <property type="term" value="F:zinc ion binding"/>
    <property type="evidence" value="ECO:0007669"/>
    <property type="project" value="UniProtKB-KW"/>
</dbReference>
<evidence type="ECO:0000256" key="1">
    <source>
        <dbReference type="PROSITE-ProRule" id="PRU00047"/>
    </source>
</evidence>
<feature type="region of interest" description="Disordered" evidence="2">
    <location>
        <begin position="81"/>
        <end position="111"/>
    </location>
</feature>
<gene>
    <name evidence="4" type="ORF">ANE_LOCUS15131</name>
</gene>
<evidence type="ECO:0000313" key="5">
    <source>
        <dbReference type="Proteomes" id="UP000489600"/>
    </source>
</evidence>
<dbReference type="InterPro" id="IPR036875">
    <property type="entry name" value="Znf_CCHC_sf"/>
</dbReference>
<feature type="domain" description="CCHC-type" evidence="3">
    <location>
        <begin position="49"/>
        <end position="62"/>
    </location>
</feature>